<comment type="caution">
    <text evidence="1">The sequence shown here is derived from an EMBL/GenBank/DDBJ whole genome shotgun (WGS) entry which is preliminary data.</text>
</comment>
<evidence type="ECO:0000313" key="1">
    <source>
        <dbReference type="EMBL" id="KAF6075073.1"/>
    </source>
</evidence>
<sequence>MREHPWTLLPVWALPRPPPSHYGHFFNRTFYSSLPVLRKPLLPKYRGLLDARFTHFPVPLTWPMLLRDTLLSPGLGEAPASGVGVPISAHARWACLFFLRFPRVTFSRLALRTSLPLCRLPLACPLLAAVAAVTGHGSSANVGPSQCLPLGSSSQHPTPIAPQTNYILPLHLLSLPRFLSPKMPLPRMHS</sequence>
<evidence type="ECO:0000313" key="2">
    <source>
        <dbReference type="Proteomes" id="UP000664940"/>
    </source>
</evidence>
<dbReference type="Proteomes" id="UP000664940">
    <property type="component" value="Unassembled WGS sequence"/>
</dbReference>
<accession>A0A833YIX2</accession>
<name>A0A833YIX2_9CHIR</name>
<protein>
    <submittedName>
        <fullName evidence="1">Uncharacterized protein</fullName>
    </submittedName>
</protein>
<proteinExistence type="predicted"/>
<dbReference type="EMBL" id="JABVXQ010000015">
    <property type="protein sequence ID" value="KAF6075073.1"/>
    <property type="molecule type" value="Genomic_DNA"/>
</dbReference>
<dbReference type="AlphaFoldDB" id="A0A833YIX2"/>
<organism evidence="1 2">
    <name type="scientific">Phyllostomus discolor</name>
    <name type="common">pale spear-nosed bat</name>
    <dbReference type="NCBI Taxonomy" id="89673"/>
    <lineage>
        <taxon>Eukaryota</taxon>
        <taxon>Metazoa</taxon>
        <taxon>Chordata</taxon>
        <taxon>Craniata</taxon>
        <taxon>Vertebrata</taxon>
        <taxon>Euteleostomi</taxon>
        <taxon>Mammalia</taxon>
        <taxon>Eutheria</taxon>
        <taxon>Laurasiatheria</taxon>
        <taxon>Chiroptera</taxon>
        <taxon>Yangochiroptera</taxon>
        <taxon>Phyllostomidae</taxon>
        <taxon>Phyllostominae</taxon>
        <taxon>Phyllostomus</taxon>
    </lineage>
</organism>
<reference evidence="1 2" key="1">
    <citation type="journal article" date="2020" name="Nature">
        <title>Six reference-quality genomes reveal evolution of bat adaptations.</title>
        <authorList>
            <person name="Jebb D."/>
            <person name="Huang Z."/>
            <person name="Pippel M."/>
            <person name="Hughes G.M."/>
            <person name="Lavrichenko K."/>
            <person name="Devanna P."/>
            <person name="Winkler S."/>
            <person name="Jermiin L.S."/>
            <person name="Skirmuntt E.C."/>
            <person name="Katzourakis A."/>
            <person name="Burkitt-Gray L."/>
            <person name="Ray D.A."/>
            <person name="Sullivan K.A.M."/>
            <person name="Roscito J.G."/>
            <person name="Kirilenko B.M."/>
            <person name="Davalos L.M."/>
            <person name="Corthals A.P."/>
            <person name="Power M.L."/>
            <person name="Jones G."/>
            <person name="Ransome R.D."/>
            <person name="Dechmann D.K.N."/>
            <person name="Locatelli A.G."/>
            <person name="Puechmaille S.J."/>
            <person name="Fedrigo O."/>
            <person name="Jarvis E.D."/>
            <person name="Hiller M."/>
            <person name="Vernes S.C."/>
            <person name="Myers E.W."/>
            <person name="Teeling E.C."/>
        </authorList>
    </citation>
    <scope>NUCLEOTIDE SEQUENCE [LARGE SCALE GENOMIC DNA]</scope>
    <source>
        <strain evidence="1">Bat1K_MPI-CBG_1</strain>
    </source>
</reference>
<gene>
    <name evidence="1" type="ORF">HJG60_009471</name>
</gene>